<protein>
    <submittedName>
        <fullName evidence="1">Uncharacterized protein</fullName>
    </submittedName>
</protein>
<dbReference type="EMBL" id="JYDO01000007">
    <property type="protein sequence ID" value="KRZ79348.1"/>
    <property type="molecule type" value="Genomic_DNA"/>
</dbReference>
<reference evidence="1 2" key="1">
    <citation type="submission" date="2015-01" db="EMBL/GenBank/DDBJ databases">
        <title>Evolution of Trichinella species and genotypes.</title>
        <authorList>
            <person name="Korhonen P.K."/>
            <person name="Edoardo P."/>
            <person name="Giuseppe L.R."/>
            <person name="Gasser R.B."/>
        </authorList>
    </citation>
    <scope>NUCLEOTIDE SEQUENCE [LARGE SCALE GENOMIC DNA]</scope>
    <source>
        <strain evidence="1">ISS1980</strain>
    </source>
</reference>
<name>A0A0V1N5S9_9BILA</name>
<gene>
    <name evidence="1" type="ORF">T10_9499</name>
</gene>
<proteinExistence type="predicted"/>
<dbReference type="AlphaFoldDB" id="A0A0V1N5S9"/>
<evidence type="ECO:0000313" key="2">
    <source>
        <dbReference type="Proteomes" id="UP000054843"/>
    </source>
</evidence>
<comment type="caution">
    <text evidence="1">The sequence shown here is derived from an EMBL/GenBank/DDBJ whole genome shotgun (WGS) entry which is preliminary data.</text>
</comment>
<sequence length="73" mass="8093">MNESLCKEHSGKVKLDTFKRLKKPQLAALTTSFEISKATASLAAHKKEEMCKIESNTINNSSLQLISVITEID</sequence>
<evidence type="ECO:0000313" key="1">
    <source>
        <dbReference type="EMBL" id="KRZ79348.1"/>
    </source>
</evidence>
<organism evidence="1 2">
    <name type="scientific">Trichinella papuae</name>
    <dbReference type="NCBI Taxonomy" id="268474"/>
    <lineage>
        <taxon>Eukaryota</taxon>
        <taxon>Metazoa</taxon>
        <taxon>Ecdysozoa</taxon>
        <taxon>Nematoda</taxon>
        <taxon>Enoplea</taxon>
        <taxon>Dorylaimia</taxon>
        <taxon>Trichinellida</taxon>
        <taxon>Trichinellidae</taxon>
        <taxon>Trichinella</taxon>
    </lineage>
</organism>
<keyword evidence="2" id="KW-1185">Reference proteome</keyword>
<dbReference type="Proteomes" id="UP000054843">
    <property type="component" value="Unassembled WGS sequence"/>
</dbReference>
<accession>A0A0V1N5S9</accession>